<protein>
    <recommendedName>
        <fullName evidence="1">Type I restriction enzyme R protein N-terminal domain-containing protein</fullName>
    </recommendedName>
</protein>
<gene>
    <name evidence="2" type="ORF">S03H2_10350</name>
</gene>
<reference evidence="2" key="1">
    <citation type="journal article" date="2014" name="Front. Microbiol.">
        <title>High frequency of phylogenetically diverse reductive dehalogenase-homologous genes in deep subseafloor sedimentary metagenomes.</title>
        <authorList>
            <person name="Kawai M."/>
            <person name="Futagami T."/>
            <person name="Toyoda A."/>
            <person name="Takaki Y."/>
            <person name="Nishi S."/>
            <person name="Hori S."/>
            <person name="Arai W."/>
            <person name="Tsubouchi T."/>
            <person name="Morono Y."/>
            <person name="Uchiyama I."/>
            <person name="Ito T."/>
            <person name="Fujiyama A."/>
            <person name="Inagaki F."/>
            <person name="Takami H."/>
        </authorList>
    </citation>
    <scope>NUCLEOTIDE SEQUENCE</scope>
    <source>
        <strain evidence="2">Expedition CK06-06</strain>
    </source>
</reference>
<feature type="domain" description="Type I restriction enzyme R protein N-terminal" evidence="1">
    <location>
        <begin position="14"/>
        <end position="121"/>
    </location>
</feature>
<dbReference type="EMBL" id="BARU01005326">
    <property type="protein sequence ID" value="GAH34730.1"/>
    <property type="molecule type" value="Genomic_DNA"/>
</dbReference>
<sequence length="177" mass="20210">MQSPLKEYEVALEKVLPFLRDHLGWPEELISSYGRTPVQVGTTTVWADYVCYMSQGQKLVPWLLVEVKQVKVSLEEEAIPQAESYSLILNSPFFCVTDGDVFKFFVTGPSQGKSIRIESLPPKPSSEFLRGDIKDILFPPHLDTLVDSFILGLKNESKFRDDTKWHDDAAKRLYQKV</sequence>
<proteinExistence type="predicted"/>
<organism evidence="2">
    <name type="scientific">marine sediment metagenome</name>
    <dbReference type="NCBI Taxonomy" id="412755"/>
    <lineage>
        <taxon>unclassified sequences</taxon>
        <taxon>metagenomes</taxon>
        <taxon>ecological metagenomes</taxon>
    </lineage>
</organism>
<evidence type="ECO:0000259" key="1">
    <source>
        <dbReference type="Pfam" id="PF13588"/>
    </source>
</evidence>
<comment type="caution">
    <text evidence="2">The sequence shown here is derived from an EMBL/GenBank/DDBJ whole genome shotgun (WGS) entry which is preliminary data.</text>
</comment>
<accession>X1FQB9</accession>
<feature type="non-terminal residue" evidence="2">
    <location>
        <position position="177"/>
    </location>
</feature>
<evidence type="ECO:0000313" key="2">
    <source>
        <dbReference type="EMBL" id="GAH34730.1"/>
    </source>
</evidence>
<dbReference type="AlphaFoldDB" id="X1FQB9"/>
<name>X1FQB9_9ZZZZ</name>
<dbReference type="Pfam" id="PF13588">
    <property type="entry name" value="HSDR_N_2"/>
    <property type="match status" value="1"/>
</dbReference>
<dbReference type="InterPro" id="IPR029464">
    <property type="entry name" value="HSDR_N"/>
</dbReference>